<name>A0A8H6NWL0_9PEZI</name>
<proteinExistence type="predicted"/>
<sequence>MDERARIPVTPPVPSPTPSYWHDPPSRLAAHTSGTLPSTTDTLIIGSGITGAAVAHFLLSSACPPDITMLEARTAISGATGRNGAKRGETGRNGGHTKAASYRYFLHHASVLGTQAACTIARLELSNIRAVHAFAAAHVRDAESRPCRTVDAVYDPEQWAAAKEAVRAMRDAMPGEDASDYEFYDAEEMRERFHVRGEGLCGGIGYEAGSISAYRLTSGVLESCLAKGMRLFTQTPALELRKQAGEHRWLVDTPKGTVAARGVVLATNGSKAPSCRCGAR</sequence>
<dbReference type="PANTHER" id="PTHR13847">
    <property type="entry name" value="SARCOSINE DEHYDROGENASE-RELATED"/>
    <property type="match status" value="1"/>
</dbReference>
<dbReference type="GO" id="GO:0005737">
    <property type="term" value="C:cytoplasm"/>
    <property type="evidence" value="ECO:0007669"/>
    <property type="project" value="TreeGrafter"/>
</dbReference>
<evidence type="ECO:0000256" key="1">
    <source>
        <dbReference type="SAM" id="MobiDB-lite"/>
    </source>
</evidence>
<dbReference type="SUPFAM" id="SSF51905">
    <property type="entry name" value="FAD/NAD(P)-binding domain"/>
    <property type="match status" value="1"/>
</dbReference>
<feature type="domain" description="FAD dependent oxidoreductase" evidence="2">
    <location>
        <begin position="41"/>
        <end position="269"/>
    </location>
</feature>
<protein>
    <submittedName>
        <fullName evidence="3">FAD dependent oxidoreductase</fullName>
    </submittedName>
</protein>
<feature type="region of interest" description="Disordered" evidence="1">
    <location>
        <begin position="1"/>
        <end position="26"/>
    </location>
</feature>
<dbReference type="OrthoDB" id="429143at2759"/>
<dbReference type="AlphaFoldDB" id="A0A8H6NWL0"/>
<keyword evidence="4" id="KW-1185">Reference proteome</keyword>
<reference evidence="3" key="1">
    <citation type="journal article" date="2020" name="Phytopathology">
        <title>Genome Sequence Resources of Colletotrichum truncatum, C. plurivorum, C. musicola, and C. sojae: Four Species Pathogenic to Soybean (Glycine max).</title>
        <authorList>
            <person name="Rogerio F."/>
            <person name="Boufleur T.R."/>
            <person name="Ciampi-Guillardi M."/>
            <person name="Sukno S.A."/>
            <person name="Thon M.R."/>
            <person name="Massola Junior N.S."/>
            <person name="Baroncelli R."/>
        </authorList>
    </citation>
    <scope>NUCLEOTIDE SEQUENCE</scope>
    <source>
        <strain evidence="3">LFN0074</strain>
    </source>
</reference>
<dbReference type="InterPro" id="IPR006076">
    <property type="entry name" value="FAD-dep_OxRdtase"/>
</dbReference>
<gene>
    <name evidence="3" type="ORF">CMUS01_01646</name>
</gene>
<evidence type="ECO:0000259" key="2">
    <source>
        <dbReference type="Pfam" id="PF01266"/>
    </source>
</evidence>
<evidence type="ECO:0000313" key="4">
    <source>
        <dbReference type="Proteomes" id="UP000639643"/>
    </source>
</evidence>
<dbReference type="PANTHER" id="PTHR13847:SF284">
    <property type="entry name" value="FAD DEPENDENT OXIDOREDUCTASE DOMAIN-CONTAINING PROTEIN"/>
    <property type="match status" value="1"/>
</dbReference>
<dbReference type="InterPro" id="IPR036188">
    <property type="entry name" value="FAD/NAD-bd_sf"/>
</dbReference>
<organism evidence="3 4">
    <name type="scientific">Colletotrichum musicola</name>
    <dbReference type="NCBI Taxonomy" id="2175873"/>
    <lineage>
        <taxon>Eukaryota</taxon>
        <taxon>Fungi</taxon>
        <taxon>Dikarya</taxon>
        <taxon>Ascomycota</taxon>
        <taxon>Pezizomycotina</taxon>
        <taxon>Sordariomycetes</taxon>
        <taxon>Hypocreomycetidae</taxon>
        <taxon>Glomerellales</taxon>
        <taxon>Glomerellaceae</taxon>
        <taxon>Colletotrichum</taxon>
        <taxon>Colletotrichum orchidearum species complex</taxon>
    </lineage>
</organism>
<dbReference type="Gene3D" id="3.30.9.10">
    <property type="entry name" value="D-Amino Acid Oxidase, subunit A, domain 2"/>
    <property type="match status" value="1"/>
</dbReference>
<accession>A0A8H6NWL0</accession>
<comment type="caution">
    <text evidence="3">The sequence shown here is derived from an EMBL/GenBank/DDBJ whole genome shotgun (WGS) entry which is preliminary data.</text>
</comment>
<evidence type="ECO:0000313" key="3">
    <source>
        <dbReference type="EMBL" id="KAF6843889.1"/>
    </source>
</evidence>
<dbReference type="Pfam" id="PF01266">
    <property type="entry name" value="DAO"/>
    <property type="match status" value="1"/>
</dbReference>
<dbReference type="EMBL" id="WIGM01000029">
    <property type="protein sequence ID" value="KAF6843889.1"/>
    <property type="molecule type" value="Genomic_DNA"/>
</dbReference>
<dbReference type="Gene3D" id="3.50.50.60">
    <property type="entry name" value="FAD/NAD(P)-binding domain"/>
    <property type="match status" value="1"/>
</dbReference>
<dbReference type="Proteomes" id="UP000639643">
    <property type="component" value="Unassembled WGS sequence"/>
</dbReference>